<dbReference type="PANTHER" id="PTHR38589:SF1">
    <property type="entry name" value="BLR0621 PROTEIN"/>
    <property type="match status" value="1"/>
</dbReference>
<name>A0A502L6V4_9GAMM</name>
<organism evidence="2 3">
    <name type="scientific">Litorilituus lipolyticus</name>
    <dbReference type="NCBI Taxonomy" id="2491017"/>
    <lineage>
        <taxon>Bacteria</taxon>
        <taxon>Pseudomonadati</taxon>
        <taxon>Pseudomonadota</taxon>
        <taxon>Gammaproteobacteria</taxon>
        <taxon>Alteromonadales</taxon>
        <taxon>Colwelliaceae</taxon>
        <taxon>Litorilituus</taxon>
    </lineage>
</organism>
<evidence type="ECO:0000313" key="2">
    <source>
        <dbReference type="EMBL" id="TPH18061.1"/>
    </source>
</evidence>
<feature type="signal peptide" evidence="1">
    <location>
        <begin position="1"/>
        <end position="26"/>
    </location>
</feature>
<evidence type="ECO:0000313" key="3">
    <source>
        <dbReference type="Proteomes" id="UP000315303"/>
    </source>
</evidence>
<accession>A0A502L6V4</accession>
<protein>
    <recommendedName>
        <fullName evidence="4">YkuD domain-containing protein</fullName>
    </recommendedName>
</protein>
<evidence type="ECO:0008006" key="4">
    <source>
        <dbReference type="Google" id="ProtNLM"/>
    </source>
</evidence>
<dbReference type="PANTHER" id="PTHR38589">
    <property type="entry name" value="BLR0621 PROTEIN"/>
    <property type="match status" value="1"/>
</dbReference>
<sequence length="260" mass="29116">MKKIILYFMSSVLVSSVLISASQATASQVKTQTIISEQHQQLLLMISDDWQATQGKLFQFEKQQGQWLRIEESTSVTLGRTGLAWGLGLHNKQKGQYKKEGDGKAPAGVFTLGDAFGYLPDLVTGLTYQAMSANDYCIDVKGSKFYNQIISSKQYGKKAIKGSSEPMRRDIHLNNDQVYKKGLIINHNSQNISGAGSCIFMHVWRSIDKPTAGCTAMEETQMANILKWLDKTKQPVYVALPKAEYKKLKERWGLPSVNRL</sequence>
<evidence type="ECO:0000256" key="1">
    <source>
        <dbReference type="SAM" id="SignalP"/>
    </source>
</evidence>
<keyword evidence="3" id="KW-1185">Reference proteome</keyword>
<keyword evidence="1" id="KW-0732">Signal</keyword>
<dbReference type="AlphaFoldDB" id="A0A502L6V4"/>
<feature type="chain" id="PRO_5021336476" description="YkuD domain-containing protein" evidence="1">
    <location>
        <begin position="27"/>
        <end position="260"/>
    </location>
</feature>
<proteinExistence type="predicted"/>
<dbReference type="OrthoDB" id="9804204at2"/>
<dbReference type="Proteomes" id="UP000315303">
    <property type="component" value="Unassembled WGS sequence"/>
</dbReference>
<gene>
    <name evidence="2" type="ORF">EPA86_02795</name>
</gene>
<dbReference type="RefSeq" id="WP_140601677.1">
    <property type="nucleotide sequence ID" value="NZ_SAWY01000005.1"/>
</dbReference>
<dbReference type="EMBL" id="SAWY01000005">
    <property type="protein sequence ID" value="TPH18061.1"/>
    <property type="molecule type" value="Genomic_DNA"/>
</dbReference>
<reference evidence="2 3" key="1">
    <citation type="submission" date="2019-01" db="EMBL/GenBank/DDBJ databases">
        <title>Litorilituus lipolytica sp. nov., isolated from intertidal sand of the Yellow Sea in China.</title>
        <authorList>
            <person name="Liu A."/>
        </authorList>
    </citation>
    <scope>NUCLEOTIDE SEQUENCE [LARGE SCALE GENOMIC DNA]</scope>
    <source>
        <strain evidence="2 3">RZ04</strain>
    </source>
</reference>
<comment type="caution">
    <text evidence="2">The sequence shown here is derived from an EMBL/GenBank/DDBJ whole genome shotgun (WGS) entry which is preliminary data.</text>
</comment>